<dbReference type="EMBL" id="KM669724">
    <property type="protein sequence ID" value="AIW81374.1"/>
    <property type="molecule type" value="Genomic_DNA"/>
</dbReference>
<sequence>MRTFDLEYLKDEYFVKNNSDVNGENMVSLATRLGFQKTCICNIGAMVNQAEEPANTNKYKWSHSEFGNLIAKEESGNNYNICNQTKGGLKVISNIKVIETSIKVLQKKQGDRDVFAIGRYQLIPDTFNAAISSLNLDVNDNLDKDMQDKIFDEYLIKVKRPKIIAYLEGNGTVEDAMYATAQEWASVGVEKGKRISDKKIKDKNGKVVSVIKRYAKGGESYYAGDGFNKSHISPEQIKQALINAKNANK</sequence>
<evidence type="ECO:0000313" key="1">
    <source>
        <dbReference type="EMBL" id="AIW81374.1"/>
    </source>
</evidence>
<name>A0A0K0LCF5_9BACT</name>
<dbReference type="AlphaFoldDB" id="A0A0K0LCF5"/>
<proteinExistence type="predicted"/>
<reference evidence="1" key="1">
    <citation type="submission" date="2014-09" db="EMBL/GenBank/DDBJ databases">
        <authorList>
            <person name="Magalhaes I.L.F."/>
            <person name="Oliveira U."/>
            <person name="Santos F.R."/>
            <person name="Vidigal T.H.D.A."/>
            <person name="Brescovit A.D."/>
            <person name="Santos A.J."/>
        </authorList>
    </citation>
    <scope>NUCLEOTIDE SEQUENCE</scope>
</reference>
<protein>
    <submittedName>
        <fullName evidence="1">Uncharacterized protein</fullName>
    </submittedName>
</protein>
<organism evidence="1">
    <name type="scientific">uncultured bacterium TB306_p</name>
    <dbReference type="NCBI Taxonomy" id="1552137"/>
    <lineage>
        <taxon>Bacteria</taxon>
        <taxon>environmental samples</taxon>
    </lineage>
</organism>
<dbReference type="Gene3D" id="1.10.530.10">
    <property type="match status" value="1"/>
</dbReference>
<accession>A0A0K0LCF5</accession>